<comment type="caution">
    <text evidence="2">The sequence shown here is derived from an EMBL/GenBank/DDBJ whole genome shotgun (WGS) entry which is preliminary data.</text>
</comment>
<dbReference type="SUPFAM" id="SSF50939">
    <property type="entry name" value="Sialidases"/>
    <property type="match status" value="1"/>
</dbReference>
<proteinExistence type="predicted"/>
<dbReference type="Gene3D" id="2.120.10.10">
    <property type="match status" value="1"/>
</dbReference>
<dbReference type="EMBL" id="SOCA01000010">
    <property type="protein sequence ID" value="TDU64531.1"/>
    <property type="molecule type" value="Genomic_DNA"/>
</dbReference>
<organism evidence="2 3">
    <name type="scientific">Prosthecobacter fusiformis</name>
    <dbReference type="NCBI Taxonomy" id="48464"/>
    <lineage>
        <taxon>Bacteria</taxon>
        <taxon>Pseudomonadati</taxon>
        <taxon>Verrucomicrobiota</taxon>
        <taxon>Verrucomicrobiia</taxon>
        <taxon>Verrucomicrobiales</taxon>
        <taxon>Verrucomicrobiaceae</taxon>
        <taxon>Prosthecobacter</taxon>
    </lineage>
</organism>
<dbReference type="CDD" id="cd15482">
    <property type="entry name" value="Sialidase_non-viral"/>
    <property type="match status" value="1"/>
</dbReference>
<dbReference type="Proteomes" id="UP000295662">
    <property type="component" value="Unassembled WGS sequence"/>
</dbReference>
<evidence type="ECO:0000313" key="3">
    <source>
        <dbReference type="Proteomes" id="UP000295662"/>
    </source>
</evidence>
<sequence length="539" mass="59926">MSGVFVGMIRRRHLLLTFLALLPWSLNAQAFSLDTQLIREGAPDGSRWTIPRMAAIPTEGKDSGADLLMTLAKLSTTGTDVYRGIGFCTSHDGGKTWSALTELPYQAKPLRDDIRGMFGAVVPVFHRQTGKILLLGNCVGYTNYGNSKVKLTGMRFPAYAVYDPVTKKWSADYAVLMDQEEANTTSGIPWIQEDGSLLWPCNGGQVLRATFDGTKLSVIGRSPRIEGLGKAPKNTGEYHLTKSGDKFFLTLRCPDQNRIAVSQDGQNFQPAIPLTWDDGTIVPSVATQMRWVRQQGRLYLVYTRADDSSKGIFRSRAPLWMAEMDTTTLKLKKKTEVIAVPISPARDDLGNFGTAFVNDGLSYVTTSEFGRTKGSNSRVYITRIEATGQSLPSSTPDKTTAVDMTPAPSAEPVYPLDLHGQTPEDFDWKAHFAKGDGTSSDQLQQMLVASRIFRKRMDELSGQYRKLMTDRGNDEGVKLYNVMQEHWENLAQAELAFVGASWSEGSGKKEALAKHRFKIYLRRLKEMKELKSDSLFLNE</sequence>
<accession>A0A4R7RK73</accession>
<name>A0A4R7RK73_9BACT</name>
<keyword evidence="1" id="KW-0732">Signal</keyword>
<dbReference type="InterPro" id="IPR036278">
    <property type="entry name" value="Sialidase_sf"/>
</dbReference>
<gene>
    <name evidence="2" type="ORF">EI77_03981</name>
</gene>
<evidence type="ECO:0000313" key="2">
    <source>
        <dbReference type="EMBL" id="TDU64531.1"/>
    </source>
</evidence>
<dbReference type="AlphaFoldDB" id="A0A4R7RK73"/>
<evidence type="ECO:0000256" key="1">
    <source>
        <dbReference type="SAM" id="SignalP"/>
    </source>
</evidence>
<keyword evidence="3" id="KW-1185">Reference proteome</keyword>
<feature type="signal peptide" evidence="1">
    <location>
        <begin position="1"/>
        <end position="30"/>
    </location>
</feature>
<reference evidence="2 3" key="1">
    <citation type="submission" date="2019-03" db="EMBL/GenBank/DDBJ databases">
        <title>Genomic Encyclopedia of Archaeal and Bacterial Type Strains, Phase II (KMG-II): from individual species to whole genera.</title>
        <authorList>
            <person name="Goeker M."/>
        </authorList>
    </citation>
    <scope>NUCLEOTIDE SEQUENCE [LARGE SCALE GENOMIC DNA]</scope>
    <source>
        <strain evidence="2 3">ATCC 25309</strain>
    </source>
</reference>
<protein>
    <recommendedName>
        <fullName evidence="4">BNR repeat protein</fullName>
    </recommendedName>
</protein>
<evidence type="ECO:0008006" key="4">
    <source>
        <dbReference type="Google" id="ProtNLM"/>
    </source>
</evidence>
<feature type="chain" id="PRO_5020595301" description="BNR repeat protein" evidence="1">
    <location>
        <begin position="31"/>
        <end position="539"/>
    </location>
</feature>